<dbReference type="InterPro" id="IPR000782">
    <property type="entry name" value="FAS1_domain"/>
</dbReference>
<dbReference type="InterPro" id="IPR050904">
    <property type="entry name" value="Adhesion/Biosynth-related"/>
</dbReference>
<comment type="caution">
    <text evidence="3">The sequence shown here is derived from an EMBL/GenBank/DDBJ whole genome shotgun (WGS) entry which is preliminary data.</text>
</comment>
<protein>
    <recommendedName>
        <fullName evidence="2">FAS1 domain-containing protein</fullName>
    </recommendedName>
</protein>
<evidence type="ECO:0000256" key="1">
    <source>
        <dbReference type="SAM" id="SignalP"/>
    </source>
</evidence>
<dbReference type="PROSITE" id="PS50213">
    <property type="entry name" value="FAS1"/>
    <property type="match status" value="1"/>
</dbReference>
<dbReference type="SUPFAM" id="SSF82153">
    <property type="entry name" value="FAS1 domain"/>
    <property type="match status" value="1"/>
</dbReference>
<evidence type="ECO:0000313" key="3">
    <source>
        <dbReference type="EMBL" id="CAH0110227.1"/>
    </source>
</evidence>
<dbReference type="InterPro" id="IPR036378">
    <property type="entry name" value="FAS1_dom_sf"/>
</dbReference>
<dbReference type="GO" id="GO:0050839">
    <property type="term" value="F:cell adhesion molecule binding"/>
    <property type="evidence" value="ECO:0007669"/>
    <property type="project" value="TreeGrafter"/>
</dbReference>
<dbReference type="Proteomes" id="UP000789390">
    <property type="component" value="Unassembled WGS sequence"/>
</dbReference>
<dbReference type="OrthoDB" id="286301at2759"/>
<name>A0A8J2WME4_9CRUS</name>
<keyword evidence="4" id="KW-1185">Reference proteome</keyword>
<dbReference type="Pfam" id="PF02469">
    <property type="entry name" value="Fasciclin"/>
    <property type="match status" value="1"/>
</dbReference>
<dbReference type="GO" id="GO:0031012">
    <property type="term" value="C:extracellular matrix"/>
    <property type="evidence" value="ECO:0007669"/>
    <property type="project" value="TreeGrafter"/>
</dbReference>
<dbReference type="GO" id="GO:0005615">
    <property type="term" value="C:extracellular space"/>
    <property type="evidence" value="ECO:0007669"/>
    <property type="project" value="TreeGrafter"/>
</dbReference>
<dbReference type="AlphaFoldDB" id="A0A8J2WME4"/>
<accession>A0A8J2WME4</accession>
<keyword evidence="1" id="KW-0732">Signal</keyword>
<dbReference type="SMART" id="SM00554">
    <property type="entry name" value="FAS1"/>
    <property type="match status" value="1"/>
</dbReference>
<dbReference type="GO" id="GO:0007155">
    <property type="term" value="P:cell adhesion"/>
    <property type="evidence" value="ECO:0007669"/>
    <property type="project" value="TreeGrafter"/>
</dbReference>
<dbReference type="FunFam" id="2.30.180.10:FF:000032">
    <property type="entry name" value="Fasciclin domain-containing protein, putative"/>
    <property type="match status" value="1"/>
</dbReference>
<feature type="domain" description="FAS1" evidence="2">
    <location>
        <begin position="24"/>
        <end position="153"/>
    </location>
</feature>
<reference evidence="3" key="1">
    <citation type="submission" date="2021-11" db="EMBL/GenBank/DDBJ databases">
        <authorList>
            <person name="Schell T."/>
        </authorList>
    </citation>
    <scope>NUCLEOTIDE SEQUENCE</scope>
    <source>
        <strain evidence="3">M5</strain>
    </source>
</reference>
<dbReference type="PANTHER" id="PTHR10900:SF77">
    <property type="entry name" value="FI19380P1"/>
    <property type="match status" value="1"/>
</dbReference>
<dbReference type="Gene3D" id="2.30.180.10">
    <property type="entry name" value="FAS1 domain"/>
    <property type="match status" value="1"/>
</dbReference>
<gene>
    <name evidence="3" type="ORF">DGAL_LOCUS13781</name>
</gene>
<proteinExistence type="predicted"/>
<dbReference type="PANTHER" id="PTHR10900">
    <property type="entry name" value="PERIOSTIN-RELATED"/>
    <property type="match status" value="1"/>
</dbReference>
<organism evidence="3 4">
    <name type="scientific">Daphnia galeata</name>
    <dbReference type="NCBI Taxonomy" id="27404"/>
    <lineage>
        <taxon>Eukaryota</taxon>
        <taxon>Metazoa</taxon>
        <taxon>Ecdysozoa</taxon>
        <taxon>Arthropoda</taxon>
        <taxon>Crustacea</taxon>
        <taxon>Branchiopoda</taxon>
        <taxon>Diplostraca</taxon>
        <taxon>Cladocera</taxon>
        <taxon>Anomopoda</taxon>
        <taxon>Daphniidae</taxon>
        <taxon>Daphnia</taxon>
    </lineage>
</organism>
<evidence type="ECO:0000259" key="2">
    <source>
        <dbReference type="PROSITE" id="PS50213"/>
    </source>
</evidence>
<evidence type="ECO:0000313" key="4">
    <source>
        <dbReference type="Proteomes" id="UP000789390"/>
    </source>
</evidence>
<dbReference type="EMBL" id="CAKKLH010000301">
    <property type="protein sequence ID" value="CAH0110227.1"/>
    <property type="molecule type" value="Genomic_DNA"/>
</dbReference>
<dbReference type="GO" id="GO:0030198">
    <property type="term" value="P:extracellular matrix organization"/>
    <property type="evidence" value="ECO:0007669"/>
    <property type="project" value="TreeGrafter"/>
</dbReference>
<feature type="signal peptide" evidence="1">
    <location>
        <begin position="1"/>
        <end position="23"/>
    </location>
</feature>
<feature type="chain" id="PRO_5035324509" description="FAS1 domain-containing protein" evidence="1">
    <location>
        <begin position="24"/>
        <end position="157"/>
    </location>
</feature>
<sequence>MKTLLVLLKVVLFLWLLIRVAESKDIMEVLETDNDRFSMLVQAINFAGIEDTLRKGSYTIFAPTNAAFSNLSKDVVDELFSNATKMKSLLSSHIVDGIFYLSDLMKLEELMTIDGVVINIKDLGSSNMVGNSTITQTDMKADNGVIHTIASVLQTTE</sequence>